<dbReference type="Pfam" id="PF00069">
    <property type="entry name" value="Pkinase"/>
    <property type="match status" value="1"/>
</dbReference>
<protein>
    <recommendedName>
        <fullName evidence="1">non-specific serine/threonine protein kinase</fullName>
        <ecNumber evidence="1">2.7.11.1</ecNumber>
    </recommendedName>
</protein>
<evidence type="ECO:0000313" key="4">
    <source>
        <dbReference type="EMBL" id="KAJ8461953.1"/>
    </source>
</evidence>
<dbReference type="CDD" id="cd14016">
    <property type="entry name" value="STKc_CK1"/>
    <property type="match status" value="1"/>
</dbReference>
<dbReference type="PANTHER" id="PTHR11909">
    <property type="entry name" value="CASEIN KINASE-RELATED"/>
    <property type="match status" value="1"/>
</dbReference>
<dbReference type="EC" id="2.7.11.1" evidence="1"/>
<dbReference type="Gene3D" id="3.30.200.20">
    <property type="entry name" value="Phosphorylase Kinase, domain 1"/>
    <property type="match status" value="1"/>
</dbReference>
<dbReference type="InterPro" id="IPR050235">
    <property type="entry name" value="CK1_Ser-Thr_kinase"/>
</dbReference>
<accession>A0AAD7TKM4</accession>
<dbReference type="PROSITE" id="PS50011">
    <property type="entry name" value="PROTEIN_KINASE_DOM"/>
    <property type="match status" value="1"/>
</dbReference>
<evidence type="ECO:0000259" key="3">
    <source>
        <dbReference type="PROSITE" id="PS50011"/>
    </source>
</evidence>
<dbReference type="EMBL" id="JAPEVG010000509">
    <property type="protein sequence ID" value="KAJ8461953.1"/>
    <property type="molecule type" value="Genomic_DNA"/>
</dbReference>
<dbReference type="SMART" id="SM00220">
    <property type="entry name" value="S_TKc"/>
    <property type="match status" value="1"/>
</dbReference>
<dbReference type="GO" id="GO:0005524">
    <property type="term" value="F:ATP binding"/>
    <property type="evidence" value="ECO:0007669"/>
    <property type="project" value="InterPro"/>
</dbReference>
<dbReference type="InterPro" id="IPR011009">
    <property type="entry name" value="Kinase-like_dom_sf"/>
</dbReference>
<comment type="caution">
    <text evidence="4">The sequence shown here is derived from an EMBL/GenBank/DDBJ whole genome shotgun (WGS) entry which is preliminary data.</text>
</comment>
<keyword evidence="5" id="KW-1185">Reference proteome</keyword>
<dbReference type="Proteomes" id="UP001215151">
    <property type="component" value="Unassembled WGS sequence"/>
</dbReference>
<feature type="region of interest" description="Disordered" evidence="2">
    <location>
        <begin position="405"/>
        <end position="426"/>
    </location>
</feature>
<dbReference type="SUPFAM" id="SSF56112">
    <property type="entry name" value="Protein kinase-like (PK-like)"/>
    <property type="match status" value="2"/>
</dbReference>
<proteinExistence type="predicted"/>
<dbReference type="InterPro" id="IPR000719">
    <property type="entry name" value="Prot_kinase_dom"/>
</dbReference>
<evidence type="ECO:0000256" key="2">
    <source>
        <dbReference type="SAM" id="MobiDB-lite"/>
    </source>
</evidence>
<dbReference type="PROSITE" id="PS00108">
    <property type="entry name" value="PROTEIN_KINASE_ST"/>
    <property type="match status" value="1"/>
</dbReference>
<gene>
    <name evidence="4" type="ORF">ONZ51_g11214</name>
</gene>
<sequence>MDPYTFGGKYRLEEEIAIGGCGTVFQGVHTIAGKEVAIKLEPAVAKSSPLKQESKIYKTLMGGPGVPWINWSGKQGDYNVMVIDLLGPSLEDLFRMCNRHFSLKTILMLADQLVSTLLPPPLMPPPPPYRNASVRFRCATTRLSTTPIHLPASMTPLLCVANRHTFSHYGLALAAPSAVLPSAQRPFLYPFSPFRSSAGSSEFPDCLYSRTASFPITRIEYIHSRDFVHRDIKPANFVVPKAADGSLSASADYVVNVIDFGLAKKFRDPRTGAHIPYHQDDHHGVGTCLFASLNTHVGIEASRRDDLESLAYMLIYFLRGTLPWRKLKGETVSETWDLIRDKKLETEPVLTVGLPAEFDVFYRYVRSLEFEDLPDYEGLRALFRTLAERQGIVYDGAFDWCVPRPGESRSSSEDASGAAAGRKRKRVCRSCSACAAAAERAAAVTATKKAAVVGRGRA</sequence>
<feature type="domain" description="Protein kinase" evidence="3">
    <location>
        <begin position="10"/>
        <end position="393"/>
    </location>
</feature>
<organism evidence="4 5">
    <name type="scientific">Trametes cubensis</name>
    <dbReference type="NCBI Taxonomy" id="1111947"/>
    <lineage>
        <taxon>Eukaryota</taxon>
        <taxon>Fungi</taxon>
        <taxon>Dikarya</taxon>
        <taxon>Basidiomycota</taxon>
        <taxon>Agaricomycotina</taxon>
        <taxon>Agaricomycetes</taxon>
        <taxon>Polyporales</taxon>
        <taxon>Polyporaceae</taxon>
        <taxon>Trametes</taxon>
    </lineage>
</organism>
<name>A0AAD7TKM4_9APHY</name>
<dbReference type="AlphaFoldDB" id="A0AAD7TKM4"/>
<reference evidence="4" key="1">
    <citation type="submission" date="2022-11" db="EMBL/GenBank/DDBJ databases">
        <title>Genome Sequence of Cubamyces cubensis.</title>
        <authorList>
            <person name="Buettner E."/>
        </authorList>
    </citation>
    <scope>NUCLEOTIDE SEQUENCE</scope>
    <source>
        <strain evidence="4">MPL-01</strain>
    </source>
</reference>
<evidence type="ECO:0000313" key="5">
    <source>
        <dbReference type="Proteomes" id="UP001215151"/>
    </source>
</evidence>
<dbReference type="Gene3D" id="1.10.510.10">
    <property type="entry name" value="Transferase(Phosphotransferase) domain 1"/>
    <property type="match status" value="1"/>
</dbReference>
<evidence type="ECO:0000256" key="1">
    <source>
        <dbReference type="ARBA" id="ARBA00012513"/>
    </source>
</evidence>
<dbReference type="GO" id="GO:0004674">
    <property type="term" value="F:protein serine/threonine kinase activity"/>
    <property type="evidence" value="ECO:0007669"/>
    <property type="project" value="UniProtKB-EC"/>
</dbReference>
<dbReference type="InterPro" id="IPR008271">
    <property type="entry name" value="Ser/Thr_kinase_AS"/>
</dbReference>